<sequence length="94" mass="10111">MAAGIVKQDPGLLFEGTNFTIVKKAGKAGDVVGNHNHPEANIIFTVVQGKVKVLLNQSEEHILTPGKVLNFDGDNHIQATFITDGAFVVNLMKK</sequence>
<dbReference type="EMBL" id="JACJLA010000007">
    <property type="protein sequence ID" value="MBM6912696.1"/>
    <property type="molecule type" value="Genomic_DNA"/>
</dbReference>
<dbReference type="RefSeq" id="WP_028254944.1">
    <property type="nucleotide sequence ID" value="NZ_JACJLA010000007.1"/>
</dbReference>
<proteinExistence type="predicted"/>
<dbReference type="SUPFAM" id="SSF51182">
    <property type="entry name" value="RmlC-like cupins"/>
    <property type="match status" value="1"/>
</dbReference>
<organism evidence="1 2">
    <name type="scientific">Veillonella magna</name>
    <dbReference type="NCBI Taxonomy" id="464322"/>
    <lineage>
        <taxon>Bacteria</taxon>
        <taxon>Bacillati</taxon>
        <taxon>Bacillota</taxon>
        <taxon>Negativicutes</taxon>
        <taxon>Veillonellales</taxon>
        <taxon>Veillonellaceae</taxon>
        <taxon>Veillonella</taxon>
    </lineage>
</organism>
<gene>
    <name evidence="1" type="ORF">H6A01_05080</name>
</gene>
<reference evidence="1 2" key="1">
    <citation type="journal article" date="2021" name="Sci. Rep.">
        <title>The distribution of antibiotic resistance genes in chicken gut microbiota commensals.</title>
        <authorList>
            <person name="Juricova H."/>
            <person name="Matiasovicova J."/>
            <person name="Kubasova T."/>
            <person name="Cejkova D."/>
            <person name="Rychlik I."/>
        </authorList>
    </citation>
    <scope>NUCLEOTIDE SEQUENCE [LARGE SCALE GENOMIC DNA]</scope>
    <source>
        <strain evidence="1 2">An537</strain>
    </source>
</reference>
<dbReference type="Gene3D" id="2.60.120.10">
    <property type="entry name" value="Jelly Rolls"/>
    <property type="match status" value="1"/>
</dbReference>
<accession>A0ABS2GEU7</accession>
<keyword evidence="2" id="KW-1185">Reference proteome</keyword>
<dbReference type="InterPro" id="IPR011051">
    <property type="entry name" value="RmlC_Cupin_sf"/>
</dbReference>
<protein>
    <submittedName>
        <fullName evidence="1">DUF1637 domain-containing protein</fullName>
    </submittedName>
</protein>
<evidence type="ECO:0000313" key="2">
    <source>
        <dbReference type="Proteomes" id="UP000707138"/>
    </source>
</evidence>
<name>A0ABS2GEU7_9FIRM</name>
<dbReference type="Proteomes" id="UP000707138">
    <property type="component" value="Unassembled WGS sequence"/>
</dbReference>
<evidence type="ECO:0000313" key="1">
    <source>
        <dbReference type="EMBL" id="MBM6912696.1"/>
    </source>
</evidence>
<dbReference type="InterPro" id="IPR014710">
    <property type="entry name" value="RmlC-like_jellyroll"/>
</dbReference>
<comment type="caution">
    <text evidence="1">The sequence shown here is derived from an EMBL/GenBank/DDBJ whole genome shotgun (WGS) entry which is preliminary data.</text>
</comment>